<protein>
    <submittedName>
        <fullName evidence="1">Uncharacterized protein</fullName>
    </submittedName>
</protein>
<dbReference type="AlphaFoldDB" id="A0A0M9WIJ6"/>
<evidence type="ECO:0000313" key="1">
    <source>
        <dbReference type="EMBL" id="KOS46223.1"/>
    </source>
</evidence>
<keyword evidence="2" id="KW-1185">Reference proteome</keyword>
<evidence type="ECO:0000313" key="2">
    <source>
        <dbReference type="Proteomes" id="UP000037696"/>
    </source>
</evidence>
<name>A0A0M9WIJ6_9EURO</name>
<proteinExistence type="predicted"/>
<comment type="caution">
    <text evidence="1">The sequence shown here is derived from an EMBL/GenBank/DDBJ whole genome shotgun (WGS) entry which is preliminary data.</text>
</comment>
<dbReference type="OrthoDB" id="10593357at2759"/>
<accession>A0A0M9WIJ6</accession>
<dbReference type="Proteomes" id="UP000037696">
    <property type="component" value="Unassembled WGS sequence"/>
</dbReference>
<sequence length="105" mass="11978">MLPTASRQWYINAAHVSYMMVKAGKSDLSGLQNGNFSTHSELFLNIRQPPISQRTPHPWLWVTSTPNTQDHINSPRNGANDPTRHQPRTLVTFVNMTTININFYT</sequence>
<gene>
    <name evidence="1" type="ORF">ACN38_g2838</name>
</gene>
<organism evidence="1 2">
    <name type="scientific">Penicillium nordicum</name>
    <dbReference type="NCBI Taxonomy" id="229535"/>
    <lineage>
        <taxon>Eukaryota</taxon>
        <taxon>Fungi</taxon>
        <taxon>Dikarya</taxon>
        <taxon>Ascomycota</taxon>
        <taxon>Pezizomycotina</taxon>
        <taxon>Eurotiomycetes</taxon>
        <taxon>Eurotiomycetidae</taxon>
        <taxon>Eurotiales</taxon>
        <taxon>Aspergillaceae</taxon>
        <taxon>Penicillium</taxon>
    </lineage>
</organism>
<dbReference type="EMBL" id="LHQQ01000032">
    <property type="protein sequence ID" value="KOS46223.1"/>
    <property type="molecule type" value="Genomic_DNA"/>
</dbReference>
<reference evidence="1 2" key="1">
    <citation type="submission" date="2015-08" db="EMBL/GenBank/DDBJ databases">
        <title>Genome sequencing of Penicillium nordicum.</title>
        <authorList>
            <person name="Nguyen H.D."/>
            <person name="Seifert K.A."/>
        </authorList>
    </citation>
    <scope>NUCLEOTIDE SEQUENCE [LARGE SCALE GENOMIC DNA]</scope>
    <source>
        <strain evidence="1 2">DAOMC 185683</strain>
    </source>
</reference>